<dbReference type="PANTHER" id="PTHR31313">
    <property type="entry name" value="TY1 ENHANCER ACTIVATOR"/>
    <property type="match status" value="1"/>
</dbReference>
<feature type="region of interest" description="Disordered" evidence="8">
    <location>
        <begin position="423"/>
        <end position="449"/>
    </location>
</feature>
<evidence type="ECO:0000256" key="7">
    <source>
        <dbReference type="ARBA" id="ARBA00023242"/>
    </source>
</evidence>
<evidence type="ECO:0000313" key="10">
    <source>
        <dbReference type="EMBL" id="CDF92014.1"/>
    </source>
</evidence>
<keyword evidence="4" id="KW-0805">Transcription regulation</keyword>
<accession>A0A8J2X5L0</accession>
<keyword evidence="6" id="KW-0804">Transcription</keyword>
<dbReference type="Proteomes" id="UP000019375">
    <property type="component" value="Unassembled WGS sequence"/>
</dbReference>
<name>A0A8J2X5L0_ZYGB2</name>
<evidence type="ECO:0000256" key="6">
    <source>
        <dbReference type="ARBA" id="ARBA00023163"/>
    </source>
</evidence>
<dbReference type="InterPro" id="IPR001138">
    <property type="entry name" value="Zn2Cys6_DnaBD"/>
</dbReference>
<dbReference type="GO" id="GO:0005634">
    <property type="term" value="C:nucleus"/>
    <property type="evidence" value="ECO:0007669"/>
    <property type="project" value="UniProtKB-SubCell"/>
</dbReference>
<dbReference type="GO" id="GO:0006351">
    <property type="term" value="P:DNA-templated transcription"/>
    <property type="evidence" value="ECO:0007669"/>
    <property type="project" value="InterPro"/>
</dbReference>
<dbReference type="InterPro" id="IPR036864">
    <property type="entry name" value="Zn2-C6_fun-type_DNA-bd_sf"/>
</dbReference>
<dbReference type="Pfam" id="PF00172">
    <property type="entry name" value="Zn_clus"/>
    <property type="match status" value="1"/>
</dbReference>
<feature type="compositionally biased region" description="Acidic residues" evidence="8">
    <location>
        <begin position="440"/>
        <end position="449"/>
    </location>
</feature>
<evidence type="ECO:0000256" key="4">
    <source>
        <dbReference type="ARBA" id="ARBA00023015"/>
    </source>
</evidence>
<dbReference type="GO" id="GO:0008270">
    <property type="term" value="F:zinc ion binding"/>
    <property type="evidence" value="ECO:0007669"/>
    <property type="project" value="InterPro"/>
</dbReference>
<feature type="compositionally biased region" description="Low complexity" evidence="8">
    <location>
        <begin position="426"/>
        <end position="439"/>
    </location>
</feature>
<evidence type="ECO:0000256" key="3">
    <source>
        <dbReference type="ARBA" id="ARBA00022833"/>
    </source>
</evidence>
<dbReference type="InterPro" id="IPR051615">
    <property type="entry name" value="Transcr_Regulatory_Elem"/>
</dbReference>
<keyword evidence="11" id="KW-1185">Reference proteome</keyword>
<evidence type="ECO:0000256" key="5">
    <source>
        <dbReference type="ARBA" id="ARBA00023125"/>
    </source>
</evidence>
<evidence type="ECO:0000256" key="1">
    <source>
        <dbReference type="ARBA" id="ARBA00004123"/>
    </source>
</evidence>
<dbReference type="OrthoDB" id="4064873at2759"/>
<keyword evidence="5" id="KW-0238">DNA-binding</keyword>
<organism evidence="10 11">
    <name type="scientific">Zygosaccharomyces bailii (strain CLIB 213 / ATCC 58445 / CBS 680 / BCRC 21525 / NBRC 1098 / NCYC 1416 / NRRL Y-2227)</name>
    <dbReference type="NCBI Taxonomy" id="1333698"/>
    <lineage>
        <taxon>Eukaryota</taxon>
        <taxon>Fungi</taxon>
        <taxon>Dikarya</taxon>
        <taxon>Ascomycota</taxon>
        <taxon>Saccharomycotina</taxon>
        <taxon>Saccharomycetes</taxon>
        <taxon>Saccharomycetales</taxon>
        <taxon>Saccharomycetaceae</taxon>
        <taxon>Zygosaccharomyces</taxon>
    </lineage>
</organism>
<dbReference type="PROSITE" id="PS50048">
    <property type="entry name" value="ZN2_CY6_FUNGAL_2"/>
    <property type="match status" value="1"/>
</dbReference>
<feature type="domain" description="Zn(2)-C6 fungal-type" evidence="9">
    <location>
        <begin position="19"/>
        <end position="48"/>
    </location>
</feature>
<dbReference type="InterPro" id="IPR007219">
    <property type="entry name" value="XnlR_reg_dom"/>
</dbReference>
<evidence type="ECO:0000259" key="9">
    <source>
        <dbReference type="PROSITE" id="PS50048"/>
    </source>
</evidence>
<keyword evidence="7" id="KW-0539">Nucleus</keyword>
<gene>
    <name evidence="10" type="ORF">BN860_00144g</name>
</gene>
<proteinExistence type="predicted"/>
<keyword evidence="3" id="KW-0862">Zinc</keyword>
<dbReference type="GO" id="GO:0000981">
    <property type="term" value="F:DNA-binding transcription factor activity, RNA polymerase II-specific"/>
    <property type="evidence" value="ECO:0007669"/>
    <property type="project" value="InterPro"/>
</dbReference>
<sequence>MGQYGQEESRRSRLRVRKACEVCKKRKVKCDGEQPCVNCVKHAQECRYVSGGNGSGSGSGRKRYKTAATVGGAGSGVTSAAGITAACAAVGASSAVNSGLCRTSNTTPLNRRSPWQSFSLDKYRFHRRYQNLLPFYLGASLMAEIPHSAIESHHLKQPRIQNYGWNMSGGHYLRHDSSSKARARAAAGVHGVASLDPENFFDYENPVHLSVVNKLLQFFFQEINPPFSIVHEPMFWQQFNKRFLPHTKVRDSSAKLFQSILFLILAITLRFRDGILQSDDDDGGGNQLFTWEELEFLGSNQREEPLFRYAYSVVTELTFEWESFELIQSWLLITFYFRTCYRQTACWNALGQAINLCNGMSLYLNRFPRAHLKYDESRAWHCYWSCFIMDKLISFQMGRYYQLAPPVAHMTVPGHWCRNRTEPWKSSASDGSDADSASTDNDDDNDKDDDDWFHDTTTRLFQLAVIVQTCQKRDGEELDLEESLTLRRKLDQWFHCHVVMTKIEDKWQHLYEIQPLLSYLDVRLTFETRRLFLLINQPLDTGEMIFPVDTLGLVRHCHLSIKILMQIDQRKLFFIPWWLNLSQLFTVSVICITLIHSGLQVTLSKTMLSQCMDVWEHLVSAKPKCPPDMLPECLWCIKMLNHMCCLRLMSSAAHLKKIVGTNPGDSTPNENRFAQFGKVGESGRIINSDDEAMPITVKQDAGTAISRAVDAANVLTEPAELPLKVSIFSEQLANTPATASQAQELYNIPPSSIARTGSDAALNANGNPNEALDEGLFSYLQWFDQNFT</sequence>
<dbReference type="SUPFAM" id="SSF57701">
    <property type="entry name" value="Zn2/Cys6 DNA-binding domain"/>
    <property type="match status" value="1"/>
</dbReference>
<evidence type="ECO:0000256" key="8">
    <source>
        <dbReference type="SAM" id="MobiDB-lite"/>
    </source>
</evidence>
<dbReference type="GO" id="GO:0003677">
    <property type="term" value="F:DNA binding"/>
    <property type="evidence" value="ECO:0007669"/>
    <property type="project" value="UniProtKB-KW"/>
</dbReference>
<reference evidence="11" key="1">
    <citation type="journal article" date="2013" name="Genome Announc.">
        <title>Genome sequence of the food spoilage yeast Zygosaccharomyces bailii CLIB 213(T).</title>
        <authorList>
            <person name="Galeote V."/>
            <person name="Bigey F."/>
            <person name="Devillers H."/>
            <person name="Neuveglise C."/>
            <person name="Dequin S."/>
        </authorList>
    </citation>
    <scope>NUCLEOTIDE SEQUENCE [LARGE SCALE GENOMIC DNA]</scope>
    <source>
        <strain evidence="11">CLIB 213 / ATCC 58445 / CBS 680 / CCRC 21525 / NBRC 1098 / NCYC 1416 / NRRL Y-2227</strain>
    </source>
</reference>
<dbReference type="PANTHER" id="PTHR31313:SF82">
    <property type="entry name" value="ACTIVATORY PROTEIN CHA4-RELATED"/>
    <property type="match status" value="1"/>
</dbReference>
<dbReference type="CDD" id="cd12148">
    <property type="entry name" value="fungal_TF_MHR"/>
    <property type="match status" value="1"/>
</dbReference>
<protein>
    <submittedName>
        <fullName evidence="10">ZYBA0S18-00144g1_1</fullName>
    </submittedName>
</protein>
<comment type="subcellular location">
    <subcellularLocation>
        <location evidence="1">Nucleus</location>
    </subcellularLocation>
</comment>
<dbReference type="CDD" id="cd00067">
    <property type="entry name" value="GAL4"/>
    <property type="match status" value="1"/>
</dbReference>
<dbReference type="SMART" id="SM00906">
    <property type="entry name" value="Fungal_trans"/>
    <property type="match status" value="1"/>
</dbReference>
<dbReference type="AlphaFoldDB" id="A0A8J2X5L0"/>
<dbReference type="SMART" id="SM00066">
    <property type="entry name" value="GAL4"/>
    <property type="match status" value="1"/>
</dbReference>
<dbReference type="EMBL" id="HG316471">
    <property type="protein sequence ID" value="CDF92014.1"/>
    <property type="molecule type" value="Genomic_DNA"/>
</dbReference>
<dbReference type="Pfam" id="PF04082">
    <property type="entry name" value="Fungal_trans"/>
    <property type="match status" value="1"/>
</dbReference>
<evidence type="ECO:0000313" key="11">
    <source>
        <dbReference type="Proteomes" id="UP000019375"/>
    </source>
</evidence>
<keyword evidence="2" id="KW-0479">Metal-binding</keyword>
<dbReference type="PROSITE" id="PS00463">
    <property type="entry name" value="ZN2_CY6_FUNGAL_1"/>
    <property type="match status" value="1"/>
</dbReference>
<dbReference type="Gene3D" id="4.10.240.10">
    <property type="entry name" value="Zn(2)-C6 fungal-type DNA-binding domain"/>
    <property type="match status" value="1"/>
</dbReference>
<evidence type="ECO:0000256" key="2">
    <source>
        <dbReference type="ARBA" id="ARBA00022723"/>
    </source>
</evidence>